<dbReference type="RefSeq" id="WP_106006974.1">
    <property type="nucleotide sequence ID" value="NZ_PVXL01000004.1"/>
</dbReference>
<evidence type="ECO:0000256" key="4">
    <source>
        <dbReference type="ARBA" id="ARBA00022801"/>
    </source>
</evidence>
<keyword evidence="3 7" id="KW-0812">Transmembrane</keyword>
<keyword evidence="10" id="KW-1185">Reference proteome</keyword>
<sequence>MTLRRWLNAGDCYLFYYVNQRLQCPLLDRTMPWFTLLGSATFGLALSLATALLGREQTRLVGWQAMLALVGSHLVVRFCKGLVGRCRPYLVLPGARYLARPWQDFSFPSGHTAASFSLAVVFALNFPVLTWPLVTAAGLTGLSRMYVGMHYPSDVLGGATVGALFAYAVHSWPWY</sequence>
<feature type="transmembrane region" description="Helical" evidence="7">
    <location>
        <begin position="33"/>
        <end position="53"/>
    </location>
</feature>
<dbReference type="PANTHER" id="PTHR14969:SF62">
    <property type="entry name" value="DECAPRENYLPHOSPHORYL-5-PHOSPHORIBOSE PHOSPHATASE RV3807C-RELATED"/>
    <property type="match status" value="1"/>
</dbReference>
<gene>
    <name evidence="9" type="primary">bcrC</name>
    <name evidence="9" type="ORF">MOST_00070</name>
</gene>
<keyword evidence="2" id="KW-1003">Cell membrane</keyword>
<evidence type="ECO:0000256" key="7">
    <source>
        <dbReference type="SAM" id="Phobius"/>
    </source>
</evidence>
<evidence type="ECO:0000313" key="9">
    <source>
        <dbReference type="EMBL" id="PRR77813.1"/>
    </source>
</evidence>
<proteinExistence type="predicted"/>
<evidence type="ECO:0000313" key="10">
    <source>
        <dbReference type="Proteomes" id="UP000239430"/>
    </source>
</evidence>
<keyword evidence="4 9" id="KW-0378">Hydrolase</keyword>
<dbReference type="PANTHER" id="PTHR14969">
    <property type="entry name" value="SPHINGOSINE-1-PHOSPHATE PHOSPHOHYDROLASE"/>
    <property type="match status" value="1"/>
</dbReference>
<organism evidence="9 10">
    <name type="scientific">Neomoorella stamsii</name>
    <dbReference type="NCBI Taxonomy" id="1266720"/>
    <lineage>
        <taxon>Bacteria</taxon>
        <taxon>Bacillati</taxon>
        <taxon>Bacillota</taxon>
        <taxon>Clostridia</taxon>
        <taxon>Neomoorellales</taxon>
        <taxon>Neomoorellaceae</taxon>
        <taxon>Neomoorella</taxon>
    </lineage>
</organism>
<dbReference type="GO" id="GO:0005886">
    <property type="term" value="C:plasma membrane"/>
    <property type="evidence" value="ECO:0007669"/>
    <property type="project" value="UniProtKB-SubCell"/>
</dbReference>
<dbReference type="EMBL" id="PVXL01000004">
    <property type="protein sequence ID" value="PRR77813.1"/>
    <property type="molecule type" value="Genomic_DNA"/>
</dbReference>
<dbReference type="InterPro" id="IPR000326">
    <property type="entry name" value="PAP2/HPO"/>
</dbReference>
<dbReference type="SMART" id="SM00014">
    <property type="entry name" value="acidPPc"/>
    <property type="match status" value="1"/>
</dbReference>
<evidence type="ECO:0000259" key="8">
    <source>
        <dbReference type="SMART" id="SM00014"/>
    </source>
</evidence>
<reference evidence="9 10" key="1">
    <citation type="submission" date="2018-03" db="EMBL/GenBank/DDBJ databases">
        <title>Genome sequence of Moorella stamsii DSM 26217.</title>
        <authorList>
            <person name="Poehlein A."/>
            <person name="Daniel R."/>
        </authorList>
    </citation>
    <scope>NUCLEOTIDE SEQUENCE [LARGE SCALE GENOMIC DNA]</scope>
    <source>
        <strain evidence="10">DSM 26217</strain>
    </source>
</reference>
<keyword evidence="5 7" id="KW-1133">Transmembrane helix</keyword>
<keyword evidence="6 7" id="KW-0472">Membrane</keyword>
<dbReference type="EC" id="3.6.1.27" evidence="9"/>
<comment type="caution">
    <text evidence="9">The sequence shown here is derived from an EMBL/GenBank/DDBJ whole genome shotgun (WGS) entry which is preliminary data.</text>
</comment>
<dbReference type="InterPro" id="IPR036938">
    <property type="entry name" value="PAP2/HPO_sf"/>
</dbReference>
<name>A0A9X7J659_9FIRM</name>
<dbReference type="Gene3D" id="1.20.144.10">
    <property type="entry name" value="Phosphatidic acid phosphatase type 2/haloperoxidase"/>
    <property type="match status" value="1"/>
</dbReference>
<evidence type="ECO:0000256" key="6">
    <source>
        <dbReference type="ARBA" id="ARBA00023136"/>
    </source>
</evidence>
<feature type="transmembrane region" description="Helical" evidence="7">
    <location>
        <begin position="65"/>
        <end position="83"/>
    </location>
</feature>
<dbReference type="SUPFAM" id="SSF48317">
    <property type="entry name" value="Acid phosphatase/Vanadium-dependent haloperoxidase"/>
    <property type="match status" value="1"/>
</dbReference>
<dbReference type="GO" id="GO:0050380">
    <property type="term" value="F:undecaprenyl-diphosphatase activity"/>
    <property type="evidence" value="ECO:0007669"/>
    <property type="project" value="UniProtKB-EC"/>
</dbReference>
<accession>A0A9X7J659</accession>
<dbReference type="Proteomes" id="UP000239430">
    <property type="component" value="Unassembled WGS sequence"/>
</dbReference>
<feature type="domain" description="Phosphatidic acid phosphatase type 2/haloperoxidase" evidence="8">
    <location>
        <begin position="61"/>
        <end position="170"/>
    </location>
</feature>
<feature type="transmembrane region" description="Helical" evidence="7">
    <location>
        <begin position="155"/>
        <end position="174"/>
    </location>
</feature>
<evidence type="ECO:0000256" key="1">
    <source>
        <dbReference type="ARBA" id="ARBA00004651"/>
    </source>
</evidence>
<evidence type="ECO:0000256" key="2">
    <source>
        <dbReference type="ARBA" id="ARBA00022475"/>
    </source>
</evidence>
<protein>
    <submittedName>
        <fullName evidence="9">Undecaprenyl-diphosphatase BcrC</fullName>
        <ecNumber evidence="9">3.6.1.27</ecNumber>
    </submittedName>
</protein>
<feature type="transmembrane region" description="Helical" evidence="7">
    <location>
        <begin position="113"/>
        <end position="134"/>
    </location>
</feature>
<dbReference type="Pfam" id="PF01569">
    <property type="entry name" value="PAP2"/>
    <property type="match status" value="1"/>
</dbReference>
<comment type="subcellular location">
    <subcellularLocation>
        <location evidence="1">Cell membrane</location>
        <topology evidence="1">Multi-pass membrane protein</topology>
    </subcellularLocation>
</comment>
<evidence type="ECO:0000256" key="5">
    <source>
        <dbReference type="ARBA" id="ARBA00022989"/>
    </source>
</evidence>
<dbReference type="AlphaFoldDB" id="A0A9X7J659"/>
<evidence type="ECO:0000256" key="3">
    <source>
        <dbReference type="ARBA" id="ARBA00022692"/>
    </source>
</evidence>